<sequence length="246" mass="27398">MRSCQRFSDISVSERILNSFFLLSIAIGYLFSLGQIYFSHQGLDGNPGISVKDVAIAYHGSPEQTRLAAAINGPMAGNLKSEQDKTVILDWIDSGAQQAIYETQVAPILKRDCQSCHSPASGMPVPPLTSYEHVVKLTESDRGASIPSLVRVSHIHLFGIAFILYMVGKLFVLCEIPVWLKRLTIGMPFLSMLTDIFAWYLTRETPSFAYLLVISGALMGLSLNFQVMLSLYQMWLPLNWPVHKRG</sequence>
<dbReference type="KEGG" id="mdn:JT25_009810"/>
<dbReference type="EMBL" id="CP014476">
    <property type="protein sequence ID" value="AMK76782.1"/>
    <property type="molecule type" value="Genomic_DNA"/>
</dbReference>
<name>A0A126T3Z7_9GAMM</name>
<gene>
    <name evidence="2" type="ORF">JT25_009810</name>
</gene>
<accession>A0A126T3Z7</accession>
<dbReference type="STRING" id="1538553.JT25_009810"/>
<keyword evidence="1" id="KW-0812">Transmembrane</keyword>
<dbReference type="Proteomes" id="UP000030512">
    <property type="component" value="Chromosome"/>
</dbReference>
<feature type="transmembrane region" description="Helical" evidence="1">
    <location>
        <begin position="208"/>
        <end position="235"/>
    </location>
</feature>
<organism evidence="2 3">
    <name type="scientific">Methylomonas denitrificans</name>
    <dbReference type="NCBI Taxonomy" id="1538553"/>
    <lineage>
        <taxon>Bacteria</taxon>
        <taxon>Pseudomonadati</taxon>
        <taxon>Pseudomonadota</taxon>
        <taxon>Gammaproteobacteria</taxon>
        <taxon>Methylococcales</taxon>
        <taxon>Methylococcaceae</taxon>
        <taxon>Methylomonas</taxon>
    </lineage>
</organism>
<feature type="transmembrane region" description="Helical" evidence="1">
    <location>
        <begin position="155"/>
        <end position="176"/>
    </location>
</feature>
<dbReference type="OrthoDB" id="282780at2"/>
<dbReference type="RefSeq" id="WP_036278881.1">
    <property type="nucleotide sequence ID" value="NZ_CP014476.1"/>
</dbReference>
<keyword evidence="3" id="KW-1185">Reference proteome</keyword>
<feature type="transmembrane region" description="Helical" evidence="1">
    <location>
        <begin position="20"/>
        <end position="38"/>
    </location>
</feature>
<evidence type="ECO:0000313" key="2">
    <source>
        <dbReference type="EMBL" id="AMK76782.1"/>
    </source>
</evidence>
<keyword evidence="1" id="KW-0472">Membrane</keyword>
<protein>
    <recommendedName>
        <fullName evidence="4">Elongation factor-1 alpha</fullName>
    </recommendedName>
</protein>
<evidence type="ECO:0000313" key="3">
    <source>
        <dbReference type="Proteomes" id="UP000030512"/>
    </source>
</evidence>
<evidence type="ECO:0008006" key="4">
    <source>
        <dbReference type="Google" id="ProtNLM"/>
    </source>
</evidence>
<reference evidence="2 3" key="1">
    <citation type="journal article" date="2015" name="Environ. Microbiol.">
        <title>Methane oxidation coupled to nitrate reduction under hypoxia by the Gammaproteobacterium Methylomonas denitrificans, sp. nov. type strain FJG1.</title>
        <authorList>
            <person name="Kits K.D."/>
            <person name="Klotz M.G."/>
            <person name="Stein L.Y."/>
        </authorList>
    </citation>
    <scope>NUCLEOTIDE SEQUENCE [LARGE SCALE GENOMIC DNA]</scope>
    <source>
        <strain evidence="2 3">FJG1</strain>
    </source>
</reference>
<evidence type="ECO:0000256" key="1">
    <source>
        <dbReference type="SAM" id="Phobius"/>
    </source>
</evidence>
<dbReference type="AlphaFoldDB" id="A0A126T3Z7"/>
<proteinExistence type="predicted"/>
<keyword evidence="1" id="KW-1133">Transmembrane helix</keyword>